<reference evidence="1" key="1">
    <citation type="submission" date="2022-08" db="EMBL/GenBank/DDBJ databases">
        <authorList>
            <person name="Kallberg Y."/>
            <person name="Tangrot J."/>
            <person name="Rosling A."/>
        </authorList>
    </citation>
    <scope>NUCLEOTIDE SEQUENCE</scope>
    <source>
        <strain evidence="1">Wild A</strain>
    </source>
</reference>
<comment type="caution">
    <text evidence="1">The sequence shown here is derived from an EMBL/GenBank/DDBJ whole genome shotgun (WGS) entry which is preliminary data.</text>
</comment>
<evidence type="ECO:0000313" key="2">
    <source>
        <dbReference type="Proteomes" id="UP001153678"/>
    </source>
</evidence>
<accession>A0A9W4T2L9</accession>
<proteinExistence type="predicted"/>
<organism evidence="1 2">
    <name type="scientific">Funneliformis geosporum</name>
    <dbReference type="NCBI Taxonomy" id="1117311"/>
    <lineage>
        <taxon>Eukaryota</taxon>
        <taxon>Fungi</taxon>
        <taxon>Fungi incertae sedis</taxon>
        <taxon>Mucoromycota</taxon>
        <taxon>Glomeromycotina</taxon>
        <taxon>Glomeromycetes</taxon>
        <taxon>Glomerales</taxon>
        <taxon>Glomeraceae</taxon>
        <taxon>Funneliformis</taxon>
    </lineage>
</organism>
<gene>
    <name evidence="1" type="ORF">FWILDA_LOCUS14604</name>
</gene>
<dbReference type="Proteomes" id="UP001153678">
    <property type="component" value="Unassembled WGS sequence"/>
</dbReference>
<name>A0A9W4T2L9_9GLOM</name>
<evidence type="ECO:0000313" key="1">
    <source>
        <dbReference type="EMBL" id="CAI2190495.1"/>
    </source>
</evidence>
<dbReference type="EMBL" id="CAMKVN010006611">
    <property type="protein sequence ID" value="CAI2190495.1"/>
    <property type="molecule type" value="Genomic_DNA"/>
</dbReference>
<dbReference type="AlphaFoldDB" id="A0A9W4T2L9"/>
<protein>
    <submittedName>
        <fullName evidence="1">11933_t:CDS:1</fullName>
    </submittedName>
</protein>
<feature type="non-terminal residue" evidence="1">
    <location>
        <position position="54"/>
    </location>
</feature>
<keyword evidence="2" id="KW-1185">Reference proteome</keyword>
<sequence length="54" mass="6181">MIDSILNQKKNTIILDRLLINDPVTGNKHFTIDPNEIKEQFEVLDICPKSCPKS</sequence>